<organism evidence="2 3">
    <name type="scientific">Parapontixanthobacter aurantiacus</name>
    <dbReference type="NCBI Taxonomy" id="1463599"/>
    <lineage>
        <taxon>Bacteria</taxon>
        <taxon>Pseudomonadati</taxon>
        <taxon>Pseudomonadota</taxon>
        <taxon>Alphaproteobacteria</taxon>
        <taxon>Sphingomonadales</taxon>
        <taxon>Erythrobacteraceae</taxon>
        <taxon>Parapontixanthobacter</taxon>
    </lineage>
</organism>
<evidence type="ECO:0000313" key="2">
    <source>
        <dbReference type="EMBL" id="MXO85800.1"/>
    </source>
</evidence>
<keyword evidence="3" id="KW-1185">Reference proteome</keyword>
<accession>A0A844ZFQ7</accession>
<dbReference type="OrthoDB" id="9807941at2"/>
<name>A0A844ZFQ7_9SPHN</name>
<dbReference type="EMBL" id="WTYW01000001">
    <property type="protein sequence ID" value="MXO85800.1"/>
    <property type="molecule type" value="Genomic_DNA"/>
</dbReference>
<proteinExistence type="predicted"/>
<sequence>MREAMKQVPPEPDPDDAAPQNQNETKVTGPTPTKGADDLTRIKGIGPKLVGTLHELGVTSLEQIANWTQADVARIDSELGRFQGRIERDGWIEQARLLNAGDTAAYEAKYGKTSGTS</sequence>
<evidence type="ECO:0008006" key="4">
    <source>
        <dbReference type="Google" id="ProtNLM"/>
    </source>
</evidence>
<dbReference type="Pfam" id="PF14520">
    <property type="entry name" value="HHH_5"/>
    <property type="match status" value="1"/>
</dbReference>
<dbReference type="Gene3D" id="1.10.150.20">
    <property type="entry name" value="5' to 3' exonuclease, C-terminal subdomain"/>
    <property type="match status" value="1"/>
</dbReference>
<comment type="caution">
    <text evidence="2">The sequence shown here is derived from an EMBL/GenBank/DDBJ whole genome shotgun (WGS) entry which is preliminary data.</text>
</comment>
<feature type="compositionally biased region" description="Polar residues" evidence="1">
    <location>
        <begin position="20"/>
        <end position="31"/>
    </location>
</feature>
<dbReference type="Proteomes" id="UP000433104">
    <property type="component" value="Unassembled WGS sequence"/>
</dbReference>
<protein>
    <recommendedName>
        <fullName evidence="4">NADH-quinone oxidoreductase subunit E</fullName>
    </recommendedName>
</protein>
<gene>
    <name evidence="2" type="ORF">GRI38_07115</name>
</gene>
<dbReference type="AlphaFoldDB" id="A0A844ZFQ7"/>
<feature type="region of interest" description="Disordered" evidence="1">
    <location>
        <begin position="1"/>
        <end position="40"/>
    </location>
</feature>
<evidence type="ECO:0000256" key="1">
    <source>
        <dbReference type="SAM" id="MobiDB-lite"/>
    </source>
</evidence>
<evidence type="ECO:0000313" key="3">
    <source>
        <dbReference type="Proteomes" id="UP000433104"/>
    </source>
</evidence>
<reference evidence="2 3" key="1">
    <citation type="submission" date="2019-12" db="EMBL/GenBank/DDBJ databases">
        <title>Genomic-based taxomic classification of the family Erythrobacteraceae.</title>
        <authorList>
            <person name="Xu L."/>
        </authorList>
    </citation>
    <scope>NUCLEOTIDE SEQUENCE [LARGE SCALE GENOMIC DNA]</scope>
    <source>
        <strain evidence="2 3">MCCC 1A09962</strain>
    </source>
</reference>